<comment type="caution">
    <text evidence="2">The sequence shown here is derived from an EMBL/GenBank/DDBJ whole genome shotgun (WGS) entry which is preliminary data.</text>
</comment>
<sequence>MIKKKLMSVALTSIFSLALASSAFAANDGIVAIAAPNQITAAYGLTGQGITGKFTLATTSSTGYAYATVTGCGDRFTSPNVSGASGQYTTSIFLKSGCSYQVNLYNYSGGTAKAYLNNWYN</sequence>
<keyword evidence="1" id="KW-0732">Signal</keyword>
<evidence type="ECO:0000313" key="3">
    <source>
        <dbReference type="Proteomes" id="UP000490800"/>
    </source>
</evidence>
<feature type="signal peptide" evidence="1">
    <location>
        <begin position="1"/>
        <end position="25"/>
    </location>
</feature>
<gene>
    <name evidence="2" type="ORF">EDM21_07215</name>
</gene>
<name>A0A7X3JYU4_9BACL</name>
<dbReference type="Proteomes" id="UP000490800">
    <property type="component" value="Unassembled WGS sequence"/>
</dbReference>
<evidence type="ECO:0000313" key="2">
    <source>
        <dbReference type="EMBL" id="MVO99319.1"/>
    </source>
</evidence>
<dbReference type="RefSeq" id="WP_157334253.1">
    <property type="nucleotide sequence ID" value="NZ_RHLK01000003.1"/>
</dbReference>
<dbReference type="AlphaFoldDB" id="A0A7X3JYU4"/>
<dbReference type="EMBL" id="RHLK01000003">
    <property type="protein sequence ID" value="MVO99319.1"/>
    <property type="molecule type" value="Genomic_DNA"/>
</dbReference>
<evidence type="ECO:0000256" key="1">
    <source>
        <dbReference type="SAM" id="SignalP"/>
    </source>
</evidence>
<protein>
    <submittedName>
        <fullName evidence="2">Uncharacterized protein</fullName>
    </submittedName>
</protein>
<feature type="chain" id="PRO_5030736818" evidence="1">
    <location>
        <begin position="26"/>
        <end position="121"/>
    </location>
</feature>
<keyword evidence="3" id="KW-1185">Reference proteome</keyword>
<proteinExistence type="predicted"/>
<dbReference type="OrthoDB" id="9872352at2"/>
<reference evidence="2 3" key="1">
    <citation type="journal article" date="2019" name="Microorganisms">
        <title>Paenibacillus lutrae sp. nov., A Chitinolytic Species Isolated from A River Otter in Castril Natural Park, Granada, Spain.</title>
        <authorList>
            <person name="Rodriguez M."/>
            <person name="Reina J.C."/>
            <person name="Bejar V."/>
            <person name="Llamas I."/>
        </authorList>
    </citation>
    <scope>NUCLEOTIDE SEQUENCE [LARGE SCALE GENOMIC DNA]</scope>
    <source>
        <strain evidence="2 3">N10</strain>
    </source>
</reference>
<organism evidence="2 3">
    <name type="scientific">Paenibacillus lutrae</name>
    <dbReference type="NCBI Taxonomy" id="2078573"/>
    <lineage>
        <taxon>Bacteria</taxon>
        <taxon>Bacillati</taxon>
        <taxon>Bacillota</taxon>
        <taxon>Bacilli</taxon>
        <taxon>Bacillales</taxon>
        <taxon>Paenibacillaceae</taxon>
        <taxon>Paenibacillus</taxon>
    </lineage>
</organism>
<accession>A0A7X3JYU4</accession>